<dbReference type="SUPFAM" id="SSF48264">
    <property type="entry name" value="Cytochrome P450"/>
    <property type="match status" value="1"/>
</dbReference>
<dbReference type="PANTHER" id="PTHR47950:SF43">
    <property type="entry name" value="CYTOCHROME P450 FAMILY 76 SUBFAMILY C POLYPEPTIDE 7"/>
    <property type="match status" value="1"/>
</dbReference>
<dbReference type="HAMAP" id="MF_00156">
    <property type="entry name" value="PanB"/>
    <property type="match status" value="1"/>
</dbReference>
<dbReference type="Gene3D" id="1.10.630.10">
    <property type="entry name" value="Cytochrome P450"/>
    <property type="match status" value="1"/>
</dbReference>
<evidence type="ECO:0000256" key="5">
    <source>
        <dbReference type="ARBA" id="ARBA00022531"/>
    </source>
</evidence>
<dbReference type="GO" id="GO:0020037">
    <property type="term" value="F:heme binding"/>
    <property type="evidence" value="ECO:0007669"/>
    <property type="project" value="InterPro"/>
</dbReference>
<keyword evidence="9" id="KW-0560">Oxidoreductase</keyword>
<dbReference type="SUPFAM" id="SSF51621">
    <property type="entry name" value="Phosphoenolpyruvate/pyruvate domain"/>
    <property type="match status" value="1"/>
</dbReference>
<comment type="pathway">
    <text evidence="1 13">Cofactor biosynthesis; (R)-pantothenate biosynthesis; (R)-pantoate from 3-methyl-2-oxobutanoate: step 1/2.</text>
</comment>
<keyword evidence="6 13" id="KW-0808">Transferase</keyword>
<dbReference type="InterPro" id="IPR001128">
    <property type="entry name" value="Cyt_P450"/>
</dbReference>
<evidence type="ECO:0000256" key="10">
    <source>
        <dbReference type="ARBA" id="ARBA00023004"/>
    </source>
</evidence>
<accession>A0AAQ3SSG3</accession>
<reference evidence="15 16" key="1">
    <citation type="submission" date="2024-02" db="EMBL/GenBank/DDBJ databases">
        <title>High-quality chromosome-scale genome assembly of Pensacola bahiagrass (Paspalum notatum Flugge var. saurae).</title>
        <authorList>
            <person name="Vega J.M."/>
            <person name="Podio M."/>
            <person name="Orjuela J."/>
            <person name="Siena L.A."/>
            <person name="Pessino S.C."/>
            <person name="Combes M.C."/>
            <person name="Mariac C."/>
            <person name="Albertini E."/>
            <person name="Pupilli F."/>
            <person name="Ortiz J.P.A."/>
            <person name="Leblanc O."/>
        </authorList>
    </citation>
    <scope>NUCLEOTIDE SEQUENCE [LARGE SCALE GENOMIC DNA]</scope>
    <source>
        <strain evidence="15">R1</strain>
        <tissue evidence="15">Leaf</tissue>
    </source>
</reference>
<dbReference type="GO" id="GO:0005506">
    <property type="term" value="F:iron ion binding"/>
    <property type="evidence" value="ECO:0007669"/>
    <property type="project" value="InterPro"/>
</dbReference>
<name>A0AAQ3SSG3_PASNO</name>
<dbReference type="PROSITE" id="PS00086">
    <property type="entry name" value="CYTOCHROME_P450"/>
    <property type="match status" value="1"/>
</dbReference>
<dbReference type="EMBL" id="CP144746">
    <property type="protein sequence ID" value="WVZ59629.1"/>
    <property type="molecule type" value="Genomic_DNA"/>
</dbReference>
<evidence type="ECO:0000256" key="1">
    <source>
        <dbReference type="ARBA" id="ARBA00005033"/>
    </source>
</evidence>
<protein>
    <recommendedName>
        <fullName evidence="4 13">3-methyl-2-oxobutanoate hydroxymethyltransferase</fullName>
        <ecNumber evidence="4 13">2.1.2.11</ecNumber>
    </recommendedName>
</protein>
<dbReference type="InterPro" id="IPR003700">
    <property type="entry name" value="Pantoate_hydroxy_MeTrfase"/>
</dbReference>
<dbReference type="PRINTS" id="PR00463">
    <property type="entry name" value="EP450I"/>
</dbReference>
<keyword evidence="14" id="KW-1133">Transmembrane helix</keyword>
<evidence type="ECO:0000313" key="16">
    <source>
        <dbReference type="Proteomes" id="UP001341281"/>
    </source>
</evidence>
<dbReference type="PANTHER" id="PTHR47950">
    <property type="entry name" value="CYTOCHROME P450, FAMILY 76, SUBFAMILY C, POLYPEPTIDE 5-RELATED"/>
    <property type="match status" value="1"/>
</dbReference>
<feature type="transmembrane region" description="Helical" evidence="14">
    <location>
        <begin position="341"/>
        <end position="365"/>
    </location>
</feature>
<dbReference type="Gene3D" id="3.20.20.60">
    <property type="entry name" value="Phosphoenolpyruvate-binding domains"/>
    <property type="match status" value="1"/>
</dbReference>
<evidence type="ECO:0000256" key="12">
    <source>
        <dbReference type="PIRSR" id="PIRSR602401-1"/>
    </source>
</evidence>
<evidence type="ECO:0000256" key="3">
    <source>
        <dbReference type="ARBA" id="ARBA00010617"/>
    </source>
</evidence>
<keyword evidence="5" id="KW-0602">Photosynthesis</keyword>
<comment type="function">
    <text evidence="13">Catalyzes the reversible reaction in which hydroxymethyl group from 5,10-methylenetetrahydrofolate is transferred onto alpha-ketoisovalerate to form ketopantoate.</text>
</comment>
<feature type="binding site" description="axial binding residue" evidence="12">
    <location>
        <position position="783"/>
    </location>
    <ligand>
        <name>heme</name>
        <dbReference type="ChEBI" id="CHEBI:30413"/>
    </ligand>
    <ligandPart>
        <name>Fe</name>
        <dbReference type="ChEBI" id="CHEBI:18248"/>
    </ligandPart>
</feature>
<dbReference type="AlphaFoldDB" id="A0AAQ3SSG3"/>
<evidence type="ECO:0000256" key="11">
    <source>
        <dbReference type="ARBA" id="ARBA00049172"/>
    </source>
</evidence>
<keyword evidence="8" id="KW-0611">Plant defense</keyword>
<dbReference type="GO" id="GO:0006952">
    <property type="term" value="P:defense response"/>
    <property type="evidence" value="ECO:0007669"/>
    <property type="project" value="UniProtKB-KW"/>
</dbReference>
<evidence type="ECO:0000256" key="4">
    <source>
        <dbReference type="ARBA" id="ARBA00012618"/>
    </source>
</evidence>
<dbReference type="InterPro" id="IPR040442">
    <property type="entry name" value="Pyrv_kinase-like_dom_sf"/>
</dbReference>
<dbReference type="InterPro" id="IPR036396">
    <property type="entry name" value="Cyt_P450_sf"/>
</dbReference>
<dbReference type="NCBIfam" id="TIGR00222">
    <property type="entry name" value="panB"/>
    <property type="match status" value="1"/>
</dbReference>
<proteinExistence type="inferred from homology"/>
<keyword evidence="12" id="KW-0349">Heme</keyword>
<organism evidence="15 16">
    <name type="scientific">Paspalum notatum var. saurae</name>
    <dbReference type="NCBI Taxonomy" id="547442"/>
    <lineage>
        <taxon>Eukaryota</taxon>
        <taxon>Viridiplantae</taxon>
        <taxon>Streptophyta</taxon>
        <taxon>Embryophyta</taxon>
        <taxon>Tracheophyta</taxon>
        <taxon>Spermatophyta</taxon>
        <taxon>Magnoliopsida</taxon>
        <taxon>Liliopsida</taxon>
        <taxon>Poales</taxon>
        <taxon>Poaceae</taxon>
        <taxon>PACMAD clade</taxon>
        <taxon>Panicoideae</taxon>
        <taxon>Andropogonodae</taxon>
        <taxon>Paspaleae</taxon>
        <taxon>Paspalinae</taxon>
        <taxon>Paspalum</taxon>
    </lineage>
</organism>
<dbReference type="Proteomes" id="UP001341281">
    <property type="component" value="Chromosome 02"/>
</dbReference>
<comment type="similarity">
    <text evidence="2 13">Belongs to the PanB family.</text>
</comment>
<evidence type="ECO:0000256" key="7">
    <source>
        <dbReference type="ARBA" id="ARBA00022723"/>
    </source>
</evidence>
<dbReference type="Pfam" id="PF00067">
    <property type="entry name" value="p450"/>
    <property type="match status" value="1"/>
</dbReference>
<evidence type="ECO:0000313" key="15">
    <source>
        <dbReference type="EMBL" id="WVZ59629.1"/>
    </source>
</evidence>
<keyword evidence="16" id="KW-1185">Reference proteome</keyword>
<evidence type="ECO:0000256" key="9">
    <source>
        <dbReference type="ARBA" id="ARBA00023002"/>
    </source>
</evidence>
<dbReference type="GO" id="GO:0015940">
    <property type="term" value="P:pantothenate biosynthetic process"/>
    <property type="evidence" value="ECO:0007669"/>
    <property type="project" value="UniProtKB-KW"/>
</dbReference>
<evidence type="ECO:0000256" key="2">
    <source>
        <dbReference type="ARBA" id="ARBA00008676"/>
    </source>
</evidence>
<keyword evidence="14" id="KW-0812">Transmembrane</keyword>
<keyword evidence="14" id="KW-0472">Membrane</keyword>
<dbReference type="GO" id="GO:0051502">
    <property type="term" value="P:diterpene phytoalexin biosynthetic process"/>
    <property type="evidence" value="ECO:0007669"/>
    <property type="project" value="UniProtKB-ARBA"/>
</dbReference>
<dbReference type="EC" id="2.1.2.11" evidence="4 13"/>
<dbReference type="GO" id="GO:0003864">
    <property type="term" value="F:3-methyl-2-oxobutanoate hydroxymethyltransferase activity"/>
    <property type="evidence" value="ECO:0007669"/>
    <property type="project" value="UniProtKB-EC"/>
</dbReference>
<gene>
    <name evidence="15" type="ORF">U9M48_009744</name>
</gene>
<evidence type="ECO:0000256" key="6">
    <source>
        <dbReference type="ARBA" id="ARBA00022679"/>
    </source>
</evidence>
<evidence type="ECO:0000256" key="14">
    <source>
        <dbReference type="SAM" id="Phobius"/>
    </source>
</evidence>
<keyword evidence="7 12" id="KW-0479">Metal-binding</keyword>
<dbReference type="InterPro" id="IPR002401">
    <property type="entry name" value="Cyt_P450_E_grp-I"/>
</dbReference>
<dbReference type="GO" id="GO:0015979">
    <property type="term" value="P:photosynthesis"/>
    <property type="evidence" value="ECO:0007669"/>
    <property type="project" value="UniProtKB-KW"/>
</dbReference>
<dbReference type="FunFam" id="3.20.20.60:FF:000003">
    <property type="entry name" value="3-methyl-2-oxobutanoate hydroxymethyltransferase"/>
    <property type="match status" value="1"/>
</dbReference>
<dbReference type="GO" id="GO:0016709">
    <property type="term" value="F:oxidoreductase activity, acting on paired donors, with incorporation or reduction of molecular oxygen, NAD(P)H as one donor, and incorporation of one atom of oxygen"/>
    <property type="evidence" value="ECO:0007669"/>
    <property type="project" value="UniProtKB-ARBA"/>
</dbReference>
<evidence type="ECO:0000256" key="8">
    <source>
        <dbReference type="ARBA" id="ARBA00022821"/>
    </source>
</evidence>
<dbReference type="FunFam" id="1.10.630.10:FF:000007">
    <property type="entry name" value="Cytochrome P450 76C4"/>
    <property type="match status" value="1"/>
</dbReference>
<dbReference type="InterPro" id="IPR015813">
    <property type="entry name" value="Pyrv/PenolPyrv_kinase-like_dom"/>
</dbReference>
<comment type="catalytic activity">
    <reaction evidence="11 13">
        <text>(6R)-5,10-methylene-5,6,7,8-tetrahydrofolate + 3-methyl-2-oxobutanoate + H2O = 2-dehydropantoate + (6S)-5,6,7,8-tetrahydrofolate</text>
        <dbReference type="Rhea" id="RHEA:11824"/>
        <dbReference type="ChEBI" id="CHEBI:11561"/>
        <dbReference type="ChEBI" id="CHEBI:11851"/>
        <dbReference type="ChEBI" id="CHEBI:15377"/>
        <dbReference type="ChEBI" id="CHEBI:15636"/>
        <dbReference type="ChEBI" id="CHEBI:57453"/>
        <dbReference type="EC" id="2.1.2.11"/>
    </reaction>
</comment>
<keyword evidence="10 12" id="KW-0408">Iron</keyword>
<dbReference type="CDD" id="cd06557">
    <property type="entry name" value="KPHMT-like"/>
    <property type="match status" value="1"/>
</dbReference>
<comment type="similarity">
    <text evidence="3">Belongs to the cytochrome P450 family.</text>
</comment>
<comment type="cofactor">
    <cofactor evidence="12">
        <name>heme</name>
        <dbReference type="ChEBI" id="CHEBI:30413"/>
    </cofactor>
</comment>
<sequence length="840" mass="91057">MWRSSSLVLRQLAQRLRLLSNVPESTVYGGPRPQESSAARRVTVTTLRGKHRRGEPITVVTAYDYPSAVHVDSAGIDVCLVGDSAAMVVHGHDTTLPITLDVMLDHCRAVARGAPRPLLVGDLPFGCYESSAAQAVDSAVRVLKEGGMDAIKLEGGAPSRISAAKAIVEAGIAVMGHVGLTPQAISVLGGFRPQGKTVDSAVKVVETALALQEAGCFSVVLECVPAPVAAAATSALQIPTIGIGAGPFCSGQVTPKFCKQFGNVGDVINKALSEYKQEVETRTFPGPCHTPYKITPMDVDGFATALQKMGLSGAADAAAAAAENSEKDGGPKENNTTPTRLSFAMAVLFLSLVWLLVSLVGFCTFTHTHHRRSGLPPGPRPLPVIGSLHLLGNQPHRSLAKLANIHGPLMSLRLGAVTMVVASSPAVARELLQRNDAVISNRSVPAATGDHAENSIVWLPNAPRWRALRKTMAAELFTRHRLDALQHLRREKVQELVDHVGRLALRGQAVNVSRVAFTTSMNLLSRTFFSCDLASLDDDDGRSREFQQVVTDMLEELGGPNISDFFPAFAAADLQGRRRRLARLFAQQHRFFDEEIEGRLRGREAGEPKKNDFLDLLLDSAEDDDHTARLDRNALHSLFTDLFSAGSDTSSSTIEWALVELLQSPSSMAKACNELAAVIGSRKQIEESDIGQLPYLQAVVKETFRLHPSVPMLPRRAQVDIKIMGYTIPKNSRVFVNVWAIGRDKETWSEPEKFVPERFLGKTVDLRGGEFDLIPFGGGRRICPGMPLAIRMVHLVLASLLNQFTWRLPIEVERNGVDMTEKFGLTLVKAVPMCAIATPI</sequence>
<evidence type="ECO:0000256" key="13">
    <source>
        <dbReference type="RuleBase" id="RU362100"/>
    </source>
</evidence>
<dbReference type="NCBIfam" id="NF001452">
    <property type="entry name" value="PRK00311.1"/>
    <property type="match status" value="1"/>
</dbReference>
<dbReference type="InterPro" id="IPR017972">
    <property type="entry name" value="Cyt_P450_CS"/>
</dbReference>
<dbReference type="Pfam" id="PF02548">
    <property type="entry name" value="Pantoate_transf"/>
    <property type="match status" value="1"/>
</dbReference>
<dbReference type="CDD" id="cd11073">
    <property type="entry name" value="CYP76-like"/>
    <property type="match status" value="1"/>
</dbReference>
<keyword evidence="13" id="KW-0566">Pantothenate biosynthesis</keyword>
<dbReference type="PRINTS" id="PR00385">
    <property type="entry name" value="P450"/>
</dbReference>